<dbReference type="EC" id="2.7.13.3" evidence="1"/>
<evidence type="ECO:0000313" key="2">
    <source>
        <dbReference type="Proteomes" id="UP000004277"/>
    </source>
</evidence>
<accession>A0ACD3SLE9</accession>
<keyword evidence="2" id="KW-1185">Reference proteome</keyword>
<evidence type="ECO:0000313" key="1">
    <source>
        <dbReference type="EMBL" id="TMS56936.1"/>
    </source>
</evidence>
<dbReference type="EMBL" id="AKCV02000025">
    <property type="protein sequence ID" value="TMS56936.1"/>
    <property type="molecule type" value="Genomic_DNA"/>
</dbReference>
<sequence length="495" mass="54220">MSPSAACARRSTNRSSIASSTPCAASATCSTPHGGAMPRTLTARLAWLVSLLVTLAIGGVGCYAYFTLQAQLEAKDERTVEGKLGQIRHLVAETPVTEGLAADRHRFEDVVRGHRGLSVRLVTPQWQTYVFGDVAAGPDSPVAPMSASGDARSADRQTLRIEVLQHGAERAEVLRQFRYWLIGGALGGALLAILAGAYVTRRELRPIHRLVEQVHKIDVENLDYRVHVPGTPTEMVAMATAFNQMLTRVESGYERLARFSADLAHDIRTPLNNLVGHAEVVLSRTRPAEEYARVIEDSLHEYGRLNRMVEAMLFLARADNAAIALRHVRLDAAAELQKIADYFDGLADERGLTFEVHASGWLTADPMLFQRCIGNVVLNAIQHADPDSVIRLEGCACQASYRIRIVNTGTPIAAGECERIFERFYRVDTARANSIRSTGLGLAIVRSIMHLHHGTVHAMAAGSRSTRFELVFPHAARTDALERANRRNTQANAPA</sequence>
<comment type="caution">
    <text evidence="1">The sequence shown here is derived from an EMBL/GenBank/DDBJ whole genome shotgun (WGS) entry which is preliminary data.</text>
</comment>
<reference evidence="1" key="1">
    <citation type="submission" date="2019-05" db="EMBL/GenBank/DDBJ databases">
        <title>Revised genome assembly of Burkholderiaceae (previously Ralstonia) sp. PBA.</title>
        <authorList>
            <person name="Gan H.M."/>
        </authorList>
    </citation>
    <scope>NUCLEOTIDE SEQUENCE</scope>
    <source>
        <strain evidence="1">PBA</strain>
    </source>
</reference>
<keyword evidence="1" id="KW-0418">Kinase</keyword>
<dbReference type="Proteomes" id="UP000004277">
    <property type="component" value="Unassembled WGS sequence"/>
</dbReference>
<proteinExistence type="predicted"/>
<organism evidence="1 2">
    <name type="scientific">Imbroritus primus</name>
    <dbReference type="NCBI Taxonomy" id="3058603"/>
    <lineage>
        <taxon>Bacteria</taxon>
        <taxon>Pseudomonadati</taxon>
        <taxon>Pseudomonadota</taxon>
        <taxon>Betaproteobacteria</taxon>
        <taxon>Burkholderiales</taxon>
        <taxon>Burkholderiaceae</taxon>
        <taxon>Imbroritus</taxon>
    </lineage>
</organism>
<protein>
    <submittedName>
        <fullName evidence="1">Heavy metal sensor histidine kinase</fullName>
        <ecNumber evidence="1">2.7.13.3</ecNumber>
    </submittedName>
</protein>
<gene>
    <name evidence="1" type="ORF">MW7_013245</name>
</gene>
<keyword evidence="1" id="KW-0808">Transferase</keyword>
<name>A0ACD3SLE9_9BURK</name>